<evidence type="ECO:0000313" key="2">
    <source>
        <dbReference type="EMBL" id="KAF5471008.1"/>
    </source>
</evidence>
<dbReference type="AlphaFoldDB" id="A0A833XPS7"/>
<name>A0A833XPS7_JUGRE</name>
<dbReference type="EMBL" id="LIHL02000005">
    <property type="protein sequence ID" value="KAF5471008.1"/>
    <property type="molecule type" value="Genomic_DNA"/>
</dbReference>
<evidence type="ECO:0000313" key="3">
    <source>
        <dbReference type="Proteomes" id="UP000619265"/>
    </source>
</evidence>
<reference evidence="2" key="2">
    <citation type="submission" date="2020-03" db="EMBL/GenBank/DDBJ databases">
        <title>Walnut 2.0.</title>
        <authorList>
            <person name="Marrano A."/>
            <person name="Britton M."/>
            <person name="Zimin A.V."/>
            <person name="Zaini P.A."/>
            <person name="Workman R."/>
            <person name="Puiu D."/>
            <person name="Bianco L."/>
            <person name="Allen B.J."/>
            <person name="Troggio M."/>
            <person name="Leslie C.A."/>
            <person name="Timp W."/>
            <person name="Dendekar A."/>
            <person name="Salzberg S.L."/>
            <person name="Neale D.B."/>
        </authorList>
    </citation>
    <scope>NUCLEOTIDE SEQUENCE</scope>
    <source>
        <tissue evidence="2">Leaves</tissue>
    </source>
</reference>
<dbReference type="Proteomes" id="UP000619265">
    <property type="component" value="Unassembled WGS sequence"/>
</dbReference>
<sequence length="119" mass="12719">MVCTAGSGGTSARLLIGLLQGNDLAGENGTGALPVCSTRANTVGKVHGIGAVNALDNETSHTGERQRSSAGKALEIMRWGWNYSLHSVCEFCMHKNREDEEKTKKKKNGVMVGERESKS</sequence>
<evidence type="ECO:0000256" key="1">
    <source>
        <dbReference type="SAM" id="MobiDB-lite"/>
    </source>
</evidence>
<accession>A0A833XPS7</accession>
<feature type="region of interest" description="Disordered" evidence="1">
    <location>
        <begin position="96"/>
        <end position="119"/>
    </location>
</feature>
<gene>
    <name evidence="2" type="ORF">F2P56_011487</name>
</gene>
<organism evidence="2 3">
    <name type="scientific">Juglans regia</name>
    <name type="common">English walnut</name>
    <dbReference type="NCBI Taxonomy" id="51240"/>
    <lineage>
        <taxon>Eukaryota</taxon>
        <taxon>Viridiplantae</taxon>
        <taxon>Streptophyta</taxon>
        <taxon>Embryophyta</taxon>
        <taxon>Tracheophyta</taxon>
        <taxon>Spermatophyta</taxon>
        <taxon>Magnoliopsida</taxon>
        <taxon>eudicotyledons</taxon>
        <taxon>Gunneridae</taxon>
        <taxon>Pentapetalae</taxon>
        <taxon>rosids</taxon>
        <taxon>fabids</taxon>
        <taxon>Fagales</taxon>
        <taxon>Juglandaceae</taxon>
        <taxon>Juglans</taxon>
    </lineage>
</organism>
<protein>
    <submittedName>
        <fullName evidence="2">Uncharacterized protein</fullName>
    </submittedName>
</protein>
<proteinExistence type="predicted"/>
<reference evidence="2" key="1">
    <citation type="submission" date="2015-10" db="EMBL/GenBank/DDBJ databases">
        <authorList>
            <person name="Martinez-Garcia P.J."/>
            <person name="Crepeau M.W."/>
            <person name="Puiu D."/>
            <person name="Gonzalez-Ibeas D."/>
            <person name="Whalen J."/>
            <person name="Stevens K."/>
            <person name="Paul R."/>
            <person name="Butterfield T."/>
            <person name="Britton M."/>
            <person name="Reagan R."/>
            <person name="Chakraborty S."/>
            <person name="Walawage S.L."/>
            <person name="Vasquez-Gross H.A."/>
            <person name="Cardeno C."/>
            <person name="Famula R."/>
            <person name="Pratt K."/>
            <person name="Kuruganti S."/>
            <person name="Aradhya M.K."/>
            <person name="Leslie C.A."/>
            <person name="Dandekar A.M."/>
            <person name="Salzberg S.L."/>
            <person name="Wegrzyn J.L."/>
            <person name="Langley C.H."/>
            <person name="Neale D.B."/>
        </authorList>
    </citation>
    <scope>NUCLEOTIDE SEQUENCE</scope>
    <source>
        <tissue evidence="2">Leaves</tissue>
    </source>
</reference>
<dbReference type="Gramene" id="Jr05_12950_p4">
    <property type="protein sequence ID" value="cds.Jr05_12950_p4"/>
    <property type="gene ID" value="Jr05_12950"/>
</dbReference>
<comment type="caution">
    <text evidence="2">The sequence shown here is derived from an EMBL/GenBank/DDBJ whole genome shotgun (WGS) entry which is preliminary data.</text>
</comment>